<dbReference type="InterPro" id="IPR012910">
    <property type="entry name" value="Plug_dom"/>
</dbReference>
<dbReference type="RefSeq" id="WP_204678798.1">
    <property type="nucleotide sequence ID" value="NZ_BSNR01000009.1"/>
</dbReference>
<keyword evidence="3 8" id="KW-1134">Transmembrane beta strand</keyword>
<dbReference type="Gene3D" id="2.40.170.20">
    <property type="entry name" value="TonB-dependent receptor, beta-barrel domain"/>
    <property type="match status" value="1"/>
</dbReference>
<keyword evidence="15" id="KW-1185">Reference proteome</keyword>
<dbReference type="CDD" id="cd01347">
    <property type="entry name" value="ligand_gated_channel"/>
    <property type="match status" value="1"/>
</dbReference>
<dbReference type="PANTHER" id="PTHR47234">
    <property type="match status" value="1"/>
</dbReference>
<dbReference type="Pfam" id="PF07715">
    <property type="entry name" value="Plug"/>
    <property type="match status" value="1"/>
</dbReference>
<evidence type="ECO:0000256" key="2">
    <source>
        <dbReference type="ARBA" id="ARBA00022448"/>
    </source>
</evidence>
<keyword evidence="2 8" id="KW-0813">Transport</keyword>
<gene>
    <name evidence="14" type="ORF">ISP19_01305</name>
</gene>
<evidence type="ECO:0000256" key="3">
    <source>
        <dbReference type="ARBA" id="ARBA00022452"/>
    </source>
</evidence>
<evidence type="ECO:0000313" key="14">
    <source>
        <dbReference type="EMBL" id="MBM7124003.1"/>
    </source>
</evidence>
<keyword evidence="5 9" id="KW-0798">TonB box</keyword>
<comment type="similarity">
    <text evidence="8 9">Belongs to the TonB-dependent receptor family.</text>
</comment>
<dbReference type="SUPFAM" id="SSF56935">
    <property type="entry name" value="Porins"/>
    <property type="match status" value="1"/>
</dbReference>
<evidence type="ECO:0000256" key="8">
    <source>
        <dbReference type="PROSITE-ProRule" id="PRU01360"/>
    </source>
</evidence>
<dbReference type="InterPro" id="IPR037066">
    <property type="entry name" value="Plug_dom_sf"/>
</dbReference>
<comment type="caution">
    <text evidence="14">The sequence shown here is derived from an EMBL/GenBank/DDBJ whole genome shotgun (WGS) entry which is preliminary data.</text>
</comment>
<keyword evidence="4 8" id="KW-0812">Transmembrane</keyword>
<organism evidence="14 15">
    <name type="scientific">Dyella flava</name>
    <dbReference type="NCBI Taxonomy" id="1920170"/>
    <lineage>
        <taxon>Bacteria</taxon>
        <taxon>Pseudomonadati</taxon>
        <taxon>Pseudomonadota</taxon>
        <taxon>Gammaproteobacteria</taxon>
        <taxon>Lysobacterales</taxon>
        <taxon>Rhodanobacteraceae</taxon>
        <taxon>Dyella</taxon>
    </lineage>
</organism>
<keyword evidence="11" id="KW-0732">Signal</keyword>
<comment type="subcellular location">
    <subcellularLocation>
        <location evidence="1 8">Cell outer membrane</location>
        <topology evidence="1 8">Multi-pass membrane protein</topology>
    </subcellularLocation>
</comment>
<keyword evidence="7 8" id="KW-0998">Cell outer membrane</keyword>
<dbReference type="Gene3D" id="2.170.130.10">
    <property type="entry name" value="TonB-dependent receptor, plug domain"/>
    <property type="match status" value="1"/>
</dbReference>
<dbReference type="Pfam" id="PF00593">
    <property type="entry name" value="TonB_dep_Rec_b-barrel"/>
    <property type="match status" value="1"/>
</dbReference>
<proteinExistence type="inferred from homology"/>
<evidence type="ECO:0000256" key="6">
    <source>
        <dbReference type="ARBA" id="ARBA00023136"/>
    </source>
</evidence>
<sequence>MKQGTLAQAVRNILLAELALSAAFAVPVFAQSQQSTLANAPAEGGAGTAPGSTSTTQTPGSTSTAAPDGKVQELKGVEVTGSLIRSSDKTGYQQVQSITAADIQASGATTAANYLRDSSANSGSSYDESTVLNQSPGATGIALRGLSVKYSLVLVDGQRVAPYAYASGGTDTFVDLNTIPINMIDHIEIVKTGAVSQYGSDAIAGVVNIIMKKEFQGLQVDGSVGGAQQGGQGTSNFSLLGGFGDLDKDRYNLTIAASHFEQSGVTLAQRDITSNEDYSGLNGGFFSQPSSFWMTPNGPQALTPCGPGAQVTSALDNLQTKMPGTVCSQNGAADQSLAAQVKRSNVKIHAEFKLGDNVQAYADLWGSHDTTSLASGQPGFGAGALVPSLYYLPGTGYTAFAPTVDGTPLTYYFPRAMVVNTNANFYRASFGIKGSFSTSKLGEWDWATSVGHSESNASNSYANQIDASVAQNYLNSVTMSTFNPTAFDTLPGLFGTAHTQATSKLDTFDATISTSNLFEVPAGEVGLGFGTQFQHQSEYIGAGSIDFVNPYTQAVNGQRNIAAAYYQVDIPILESLSVSQSGRYDHYGDFGGVFSPHYAIRYQPIQALTMYASYSSGFRAPTLLELYEKGSVTYQAVGTENVNEYFVGNPDLQPEKTRNYNIGFEWSPTTNTDIGFDWYKIYVSDVISQVNIVNEVNANPGKPFYVLPYENISYLNTQGFETTLSQALHTQIGTFTLSGDWAYVWKYEIPDSIVADFAGNNGANDTVFGGALPRWRGNTDLRWDRNNWSTTLTWQFTGPYEQRIDAGSNVPSYSQFNLSVSYTGIKHWKLYASVDNLFNHAPPFDPVWTYTYRGYYDPSLFEDIGRYAQVGATFTF</sequence>
<evidence type="ECO:0000313" key="15">
    <source>
        <dbReference type="Proteomes" id="UP001430149"/>
    </source>
</evidence>
<reference evidence="14" key="1">
    <citation type="submission" date="2020-10" db="EMBL/GenBank/DDBJ databases">
        <title>Phylogeny of dyella-like bacteria.</title>
        <authorList>
            <person name="Fu J."/>
        </authorList>
    </citation>
    <scope>NUCLEOTIDE SEQUENCE</scope>
    <source>
        <strain evidence="14">DHOC52</strain>
    </source>
</reference>
<dbReference type="InterPro" id="IPR036942">
    <property type="entry name" value="Beta-barrel_TonB_sf"/>
</dbReference>
<dbReference type="Proteomes" id="UP001430149">
    <property type="component" value="Unassembled WGS sequence"/>
</dbReference>
<keyword evidence="14" id="KW-0675">Receptor</keyword>
<dbReference type="EMBL" id="JADIKE010000019">
    <property type="protein sequence ID" value="MBM7124003.1"/>
    <property type="molecule type" value="Genomic_DNA"/>
</dbReference>
<dbReference type="PROSITE" id="PS52016">
    <property type="entry name" value="TONB_DEPENDENT_REC_3"/>
    <property type="match status" value="1"/>
</dbReference>
<name>A0ABS2JZU4_9GAMM</name>
<feature type="compositionally biased region" description="Low complexity" evidence="10">
    <location>
        <begin position="39"/>
        <end position="67"/>
    </location>
</feature>
<evidence type="ECO:0000256" key="7">
    <source>
        <dbReference type="ARBA" id="ARBA00023237"/>
    </source>
</evidence>
<accession>A0ABS2JZU4</accession>
<dbReference type="PANTHER" id="PTHR47234:SF2">
    <property type="entry name" value="TONB-DEPENDENT RECEPTOR"/>
    <property type="match status" value="1"/>
</dbReference>
<feature type="domain" description="TonB-dependent receptor-like beta-barrel" evidence="12">
    <location>
        <begin position="403"/>
        <end position="837"/>
    </location>
</feature>
<evidence type="ECO:0000256" key="1">
    <source>
        <dbReference type="ARBA" id="ARBA00004571"/>
    </source>
</evidence>
<protein>
    <submittedName>
        <fullName evidence="14">TonB-dependent receptor</fullName>
    </submittedName>
</protein>
<dbReference type="InterPro" id="IPR039426">
    <property type="entry name" value="TonB-dep_rcpt-like"/>
</dbReference>
<feature type="region of interest" description="Disordered" evidence="10">
    <location>
        <begin position="39"/>
        <end position="72"/>
    </location>
</feature>
<evidence type="ECO:0000256" key="10">
    <source>
        <dbReference type="SAM" id="MobiDB-lite"/>
    </source>
</evidence>
<evidence type="ECO:0000256" key="11">
    <source>
        <dbReference type="SAM" id="SignalP"/>
    </source>
</evidence>
<keyword evidence="6 8" id="KW-0472">Membrane</keyword>
<dbReference type="InterPro" id="IPR000531">
    <property type="entry name" value="Beta-barrel_TonB"/>
</dbReference>
<feature type="domain" description="TonB-dependent receptor plug" evidence="13">
    <location>
        <begin position="93"/>
        <end position="206"/>
    </location>
</feature>
<evidence type="ECO:0000259" key="12">
    <source>
        <dbReference type="Pfam" id="PF00593"/>
    </source>
</evidence>
<evidence type="ECO:0000256" key="5">
    <source>
        <dbReference type="ARBA" id="ARBA00023077"/>
    </source>
</evidence>
<evidence type="ECO:0000256" key="4">
    <source>
        <dbReference type="ARBA" id="ARBA00022692"/>
    </source>
</evidence>
<evidence type="ECO:0000256" key="9">
    <source>
        <dbReference type="RuleBase" id="RU003357"/>
    </source>
</evidence>
<evidence type="ECO:0000259" key="13">
    <source>
        <dbReference type="Pfam" id="PF07715"/>
    </source>
</evidence>
<feature type="chain" id="PRO_5045643096" evidence="11">
    <location>
        <begin position="31"/>
        <end position="876"/>
    </location>
</feature>
<feature type="signal peptide" evidence="11">
    <location>
        <begin position="1"/>
        <end position="30"/>
    </location>
</feature>